<organism evidence="10 11">
    <name type="scientific">Meleagris gallopavo</name>
    <name type="common">Wild turkey</name>
    <dbReference type="NCBI Taxonomy" id="9103"/>
    <lineage>
        <taxon>Eukaryota</taxon>
        <taxon>Metazoa</taxon>
        <taxon>Chordata</taxon>
        <taxon>Craniata</taxon>
        <taxon>Vertebrata</taxon>
        <taxon>Euteleostomi</taxon>
        <taxon>Archelosauria</taxon>
        <taxon>Archosauria</taxon>
        <taxon>Dinosauria</taxon>
        <taxon>Saurischia</taxon>
        <taxon>Theropoda</taxon>
        <taxon>Coelurosauria</taxon>
        <taxon>Aves</taxon>
        <taxon>Neognathae</taxon>
        <taxon>Galloanserae</taxon>
        <taxon>Galliformes</taxon>
        <taxon>Phasianidae</taxon>
        <taxon>Meleagridinae</taxon>
        <taxon>Meleagris</taxon>
    </lineage>
</organism>
<dbReference type="InterPro" id="IPR017970">
    <property type="entry name" value="Homeobox_CS"/>
</dbReference>
<dbReference type="SMART" id="SM00389">
    <property type="entry name" value="HOX"/>
    <property type="match status" value="1"/>
</dbReference>
<evidence type="ECO:0000256" key="3">
    <source>
        <dbReference type="ARBA" id="ARBA00023125"/>
    </source>
</evidence>
<dbReference type="GO" id="GO:0000981">
    <property type="term" value="F:DNA-binding transcription factor activity, RNA polymerase II-specific"/>
    <property type="evidence" value="ECO:0007669"/>
    <property type="project" value="InterPro"/>
</dbReference>
<dbReference type="PANTHER" id="PTHR24340">
    <property type="entry name" value="HOMEOBOX PROTEIN NKX"/>
    <property type="match status" value="1"/>
</dbReference>
<keyword evidence="5 6" id="KW-0539">Nucleus</keyword>
<evidence type="ECO:0000259" key="9">
    <source>
        <dbReference type="PROSITE" id="PS50071"/>
    </source>
</evidence>
<dbReference type="GO" id="GO:0005634">
    <property type="term" value="C:nucleus"/>
    <property type="evidence" value="ECO:0007669"/>
    <property type="project" value="UniProtKB-SubCell"/>
</dbReference>
<evidence type="ECO:0000256" key="4">
    <source>
        <dbReference type="ARBA" id="ARBA00023155"/>
    </source>
</evidence>
<reference evidence="10" key="2">
    <citation type="submission" date="2025-08" db="UniProtKB">
        <authorList>
            <consortium name="Ensembl"/>
        </authorList>
    </citation>
    <scope>IDENTIFICATION</scope>
</reference>
<keyword evidence="11" id="KW-1185">Reference proteome</keyword>
<dbReference type="PRINTS" id="PR00024">
    <property type="entry name" value="HOMEOBOX"/>
</dbReference>
<dbReference type="CDD" id="cd00086">
    <property type="entry name" value="homeodomain"/>
    <property type="match status" value="1"/>
</dbReference>
<evidence type="ECO:0000313" key="10">
    <source>
        <dbReference type="Ensembl" id="ENSMGAP00000000688.3"/>
    </source>
</evidence>
<dbReference type="GO" id="GO:0000978">
    <property type="term" value="F:RNA polymerase II cis-regulatory region sequence-specific DNA binding"/>
    <property type="evidence" value="ECO:0007669"/>
    <property type="project" value="TreeGrafter"/>
</dbReference>
<reference evidence="10 11" key="1">
    <citation type="journal article" date="2010" name="PLoS Biol.">
        <title>Multi-platform next-generation sequencing of the domestic turkey (Meleagris gallopavo): genome assembly and analysis.</title>
        <authorList>
            <person name="Dalloul R.A."/>
            <person name="Long J.A."/>
            <person name="Zimin A.V."/>
            <person name="Aslam L."/>
            <person name="Beal K."/>
            <person name="Blomberg L.A."/>
            <person name="Bouffard P."/>
            <person name="Burt D.W."/>
            <person name="Crasta O."/>
            <person name="Crooijmans R.P."/>
            <person name="Cooper K."/>
            <person name="Coulombe R.A."/>
            <person name="De S."/>
            <person name="Delany M.E."/>
            <person name="Dodgson J.B."/>
            <person name="Dong J.J."/>
            <person name="Evans C."/>
            <person name="Frederickson K.M."/>
            <person name="Flicek P."/>
            <person name="Florea L."/>
            <person name="Folkerts O."/>
            <person name="Groenen M.A."/>
            <person name="Harkins T.T."/>
            <person name="Herrero J."/>
            <person name="Hoffmann S."/>
            <person name="Megens H.J."/>
            <person name="Jiang A."/>
            <person name="de Jong P."/>
            <person name="Kaiser P."/>
            <person name="Kim H."/>
            <person name="Kim K.W."/>
            <person name="Kim S."/>
            <person name="Langenberger D."/>
            <person name="Lee M.K."/>
            <person name="Lee T."/>
            <person name="Mane S."/>
            <person name="Marcais G."/>
            <person name="Marz M."/>
            <person name="McElroy A.P."/>
            <person name="Modise T."/>
            <person name="Nefedov M."/>
            <person name="Notredame C."/>
            <person name="Paton I.R."/>
            <person name="Payne W.S."/>
            <person name="Pertea G."/>
            <person name="Prickett D."/>
            <person name="Puiu D."/>
            <person name="Qioa D."/>
            <person name="Raineri E."/>
            <person name="Ruffier M."/>
            <person name="Salzberg S.L."/>
            <person name="Schatz M.C."/>
            <person name="Scheuring C."/>
            <person name="Schmidt C.J."/>
            <person name="Schroeder S."/>
            <person name="Searle S.M."/>
            <person name="Smith E.J."/>
            <person name="Smith J."/>
            <person name="Sonstegard T.S."/>
            <person name="Stadler P.F."/>
            <person name="Tafer H."/>
            <person name="Tu Z.J."/>
            <person name="Van Tassell C.P."/>
            <person name="Vilella A.J."/>
            <person name="Williams K.P."/>
            <person name="Yorke J.A."/>
            <person name="Zhang L."/>
            <person name="Zhang H.B."/>
            <person name="Zhang X."/>
            <person name="Zhang Y."/>
            <person name="Reed K.M."/>
        </authorList>
    </citation>
    <scope>NUCLEOTIDE SEQUENCE [LARGE SCALE GENOMIC DNA]</scope>
</reference>
<accession>G1MR97</accession>
<comment type="subcellular location">
    <subcellularLocation>
        <location evidence="1 6 7">Nucleus</location>
    </subcellularLocation>
</comment>
<keyword evidence="4 6" id="KW-0371">Homeobox</keyword>
<name>G1MR97_MELGA</name>
<evidence type="ECO:0000313" key="11">
    <source>
        <dbReference type="Proteomes" id="UP000001645"/>
    </source>
</evidence>
<feature type="domain" description="Homeobox" evidence="9">
    <location>
        <begin position="96"/>
        <end position="156"/>
    </location>
</feature>
<dbReference type="PANTHER" id="PTHR24340:SF32">
    <property type="entry name" value="HOMEOBOX PROTEIN NKX-2.3"/>
    <property type="match status" value="1"/>
</dbReference>
<dbReference type="Gene3D" id="1.10.10.60">
    <property type="entry name" value="Homeodomain-like"/>
    <property type="match status" value="1"/>
</dbReference>
<proteinExistence type="inferred from homology"/>
<dbReference type="InParanoid" id="G1MR97"/>
<evidence type="ECO:0000256" key="1">
    <source>
        <dbReference type="ARBA" id="ARBA00004123"/>
    </source>
</evidence>
<evidence type="ECO:0000256" key="8">
    <source>
        <dbReference type="SAM" id="MobiDB-lite"/>
    </source>
</evidence>
<dbReference type="FunFam" id="1.10.10.60:FF:000078">
    <property type="entry name" value="NK2 homeobox 3"/>
    <property type="match status" value="1"/>
</dbReference>
<evidence type="ECO:0000256" key="7">
    <source>
        <dbReference type="RuleBase" id="RU000682"/>
    </source>
</evidence>
<dbReference type="HOGENOM" id="CLU_049543_0_1_1"/>
<dbReference type="GO" id="GO:0030154">
    <property type="term" value="P:cell differentiation"/>
    <property type="evidence" value="ECO:0007669"/>
    <property type="project" value="TreeGrafter"/>
</dbReference>
<dbReference type="GeneTree" id="ENSGT00940000157556"/>
<dbReference type="PROSITE" id="PS50071">
    <property type="entry name" value="HOMEOBOX_2"/>
    <property type="match status" value="1"/>
</dbReference>
<feature type="compositionally biased region" description="Polar residues" evidence="8">
    <location>
        <begin position="79"/>
        <end position="88"/>
    </location>
</feature>
<feature type="DNA-binding region" description="Homeobox" evidence="6">
    <location>
        <begin position="98"/>
        <end position="157"/>
    </location>
</feature>
<dbReference type="Pfam" id="PF00046">
    <property type="entry name" value="Homeodomain"/>
    <property type="match status" value="1"/>
</dbReference>
<dbReference type="InterPro" id="IPR050394">
    <property type="entry name" value="Homeobox_NK-like"/>
</dbReference>
<evidence type="ECO:0000256" key="6">
    <source>
        <dbReference type="PROSITE-ProRule" id="PRU00108"/>
    </source>
</evidence>
<reference evidence="10" key="3">
    <citation type="submission" date="2025-09" db="UniProtKB">
        <authorList>
            <consortium name="Ensembl"/>
        </authorList>
    </citation>
    <scope>IDENTIFICATION</scope>
</reference>
<dbReference type="PROSITE" id="PS00027">
    <property type="entry name" value="HOMEOBOX_1"/>
    <property type="match status" value="1"/>
</dbReference>
<dbReference type="InterPro" id="IPR009057">
    <property type="entry name" value="Homeodomain-like_sf"/>
</dbReference>
<dbReference type="InterPro" id="IPR020479">
    <property type="entry name" value="HD_metazoa"/>
</dbReference>
<dbReference type="Ensembl" id="ENSMGAT00000001333.3">
    <property type="protein sequence ID" value="ENSMGAP00000000688.3"/>
    <property type="gene ID" value="ENSMGAG00000001268.3"/>
</dbReference>
<dbReference type="FunCoup" id="G1MR97">
    <property type="interactions" value="45"/>
</dbReference>
<feature type="region of interest" description="Disordered" evidence="8">
    <location>
        <begin position="79"/>
        <end position="104"/>
    </location>
</feature>
<dbReference type="AlphaFoldDB" id="G1MR97"/>
<dbReference type="InterPro" id="IPR001356">
    <property type="entry name" value="HD"/>
</dbReference>
<dbReference type="SUPFAM" id="SSF46689">
    <property type="entry name" value="Homeodomain-like"/>
    <property type="match status" value="1"/>
</dbReference>
<evidence type="ECO:0000256" key="2">
    <source>
        <dbReference type="ARBA" id="ARBA00005661"/>
    </source>
</evidence>
<sequence length="227" mass="25876">MWGRGFEVWGTLSYSKPNVPCSLFLSVIAVGAASIGKRDRNEALPKIHATDPKNNGFFLDFPLNSIGKTHLRQHLLSQPLQTDQQQTEPCHHPKQPQRRKPRVLFSQTQVSELERRFKQQKYLSALEREHLANVLQLTSTQVKIWFQNRRYKCKRQRQDRSLEMATYPLPPRRVAVPVLVRDGKPCFGGSQPHLAPYGVTVSPYSYSTYYGAYGVSYGVGYTGVLTP</sequence>
<feature type="compositionally biased region" description="Basic residues" evidence="8">
    <location>
        <begin position="92"/>
        <end position="102"/>
    </location>
</feature>
<dbReference type="Proteomes" id="UP000001645">
    <property type="component" value="Chromosome 24"/>
</dbReference>
<comment type="similarity">
    <text evidence="2">Belongs to the NK-2 homeobox family.</text>
</comment>
<keyword evidence="3 6" id="KW-0238">DNA-binding</keyword>
<protein>
    <recommendedName>
        <fullName evidence="9">Homeobox domain-containing protein</fullName>
    </recommendedName>
</protein>
<evidence type="ECO:0000256" key="5">
    <source>
        <dbReference type="ARBA" id="ARBA00023242"/>
    </source>
</evidence>